<dbReference type="InterPro" id="IPR013758">
    <property type="entry name" value="Topo_IIA_A/C_ab"/>
</dbReference>
<keyword evidence="5" id="KW-1185">Reference proteome</keyword>
<feature type="domain" description="Topo IIA-type catalytic" evidence="3">
    <location>
        <begin position="29"/>
        <end position="441"/>
    </location>
</feature>
<dbReference type="Gene3D" id="1.10.268.10">
    <property type="entry name" value="Topoisomerase, domain 3"/>
    <property type="match status" value="1"/>
</dbReference>
<dbReference type="InterPro" id="IPR013760">
    <property type="entry name" value="Topo_IIA-like_dom_sf"/>
</dbReference>
<sequence length="442" mass="49677">MENNQRLLTDIINGEARDFALYTVENRAIPNLMDGLKPVQRFVLHRAIQLCKSKPDDYHKLAGVAGAAASLGYHHGEVSAQDAGALMANTWNNNCPILDGKGNFGSRLVQKAAASRYIECRVHDNFRKYFKDTEVAPAHKDDDHIPPAYYLPIIPMVLINGVQGIGTGFATNILPHSEASIIECTKLALQGKLDKEPQVQFPQFKGTVVCNDENKYSLFGSYKLIGKTQIEITEIPYKYDRADYVENCLDILESDGLIVSYDDNCGKHGFGFKVKLAKAFNLPEDEAKRHAYIVDKFKLKQDITQFIYTIDEVGALRGFPNASSLIHHFVEVRKQFVQARIDKKTEEARRNLQLAIAKAFFIRKVLDGTIVIKGKKRQELKDEIVALGEPFASNVDALLSLNVYHMAEDEAVKLLERAQEAKSELEYWTSTDAVTEYMKDLG</sequence>
<dbReference type="Gene3D" id="3.30.1360.40">
    <property type="match status" value="1"/>
</dbReference>
<dbReference type="GO" id="GO:0003677">
    <property type="term" value="F:DNA binding"/>
    <property type="evidence" value="ECO:0007669"/>
    <property type="project" value="UniProtKB-UniRule"/>
</dbReference>
<dbReference type="GeneID" id="10323239"/>
<dbReference type="EMBL" id="HM114315">
    <property type="protein sequence ID" value="ADJ19567.1"/>
    <property type="molecule type" value="Genomic_DNA"/>
</dbReference>
<reference evidence="4 5" key="1">
    <citation type="journal article" date="2010" name="Virol. J.">
        <title>Genomes of the T4-related bacteriophages as windows on microbial genome evolution.</title>
        <authorList>
            <person name="Petrov V.M."/>
            <person name="Ratnayaka S."/>
            <person name="Nolan J.M."/>
            <person name="Miller E.S."/>
            <person name="Karam J.D."/>
        </authorList>
    </citation>
    <scope>NUCLEOTIDE SEQUENCE [LARGE SCALE GENOMIC DNA]</scope>
    <source>
        <strain evidence="4">Acj133</strain>
    </source>
</reference>
<evidence type="ECO:0000259" key="3">
    <source>
        <dbReference type="PROSITE" id="PS52040"/>
    </source>
</evidence>
<keyword evidence="2" id="KW-0799">Topoisomerase</keyword>
<dbReference type="InterPro" id="IPR013757">
    <property type="entry name" value="Topo_IIA_A_a_sf"/>
</dbReference>
<dbReference type="PANTHER" id="PTHR10169">
    <property type="entry name" value="DNA TOPOISOMERASE/GYRASE"/>
    <property type="match status" value="1"/>
</dbReference>
<dbReference type="GO" id="GO:0006265">
    <property type="term" value="P:DNA topological change"/>
    <property type="evidence" value="ECO:0007669"/>
    <property type="project" value="UniProtKB-UniRule"/>
</dbReference>
<dbReference type="GO" id="GO:0003918">
    <property type="term" value="F:DNA topoisomerase type II (double strand cut, ATP-hydrolyzing) activity"/>
    <property type="evidence" value="ECO:0007669"/>
    <property type="project" value="UniProtKB-EC"/>
</dbReference>
<comment type="catalytic activity">
    <reaction evidence="2">
        <text>ATP-dependent breakage, passage and rejoining of double-stranded DNA.</text>
        <dbReference type="EC" id="5.6.2.2"/>
    </reaction>
</comment>
<dbReference type="RefSeq" id="YP_004300833.1">
    <property type="nucleotide sequence ID" value="NC_015250.1"/>
</dbReference>
<feature type="active site" description="O-(5'-phospho-DNA)-tyrosine intermediate" evidence="2">
    <location>
        <position position="117"/>
    </location>
</feature>
<dbReference type="Proteomes" id="UP000000330">
    <property type="component" value="Segment"/>
</dbReference>
<protein>
    <submittedName>
        <fullName evidence="4">Gp52 DNA topoisomerase II medium subunit</fullName>
    </submittedName>
</protein>
<keyword evidence="1 2" id="KW-0238">DNA-binding</keyword>
<proteinExistence type="predicted"/>
<dbReference type="KEGG" id="vg:10323239"/>
<dbReference type="GO" id="GO:0005524">
    <property type="term" value="F:ATP binding"/>
    <property type="evidence" value="ECO:0007669"/>
    <property type="project" value="InterPro"/>
</dbReference>
<dbReference type="InterPro" id="IPR002205">
    <property type="entry name" value="Topo_IIA_dom_A"/>
</dbReference>
<dbReference type="InterPro" id="IPR050634">
    <property type="entry name" value="DNA_Topoisomerase_II"/>
</dbReference>
<evidence type="ECO:0000256" key="2">
    <source>
        <dbReference type="PROSITE-ProRule" id="PRU01384"/>
    </source>
</evidence>
<dbReference type="PROSITE" id="PS52040">
    <property type="entry name" value="TOPO_IIA"/>
    <property type="match status" value="1"/>
</dbReference>
<dbReference type="SUPFAM" id="SSF56719">
    <property type="entry name" value="Type II DNA topoisomerase"/>
    <property type="match status" value="1"/>
</dbReference>
<accession>D9I6I6</accession>
<dbReference type="SMART" id="SM00434">
    <property type="entry name" value="TOP4c"/>
    <property type="match status" value="1"/>
</dbReference>
<organism evidence="4 5">
    <name type="scientific">Acinetobacter phage 133</name>
    <dbReference type="NCBI Taxonomy" id="2919552"/>
    <lineage>
        <taxon>Viruses</taxon>
        <taxon>Duplodnaviria</taxon>
        <taxon>Heunggongvirae</taxon>
        <taxon>Uroviricota</taxon>
        <taxon>Caudoviricetes</taxon>
        <taxon>Pantevenvirales</taxon>
        <taxon>Straboviridae</taxon>
        <taxon>Tevenvirinae</taxon>
        <taxon>Centumtrigintavirus</taxon>
        <taxon>Centumtrigintavirus cv133</taxon>
        <taxon>Acinetobacter virus 133</taxon>
    </lineage>
</organism>
<dbReference type="PANTHER" id="PTHR10169:SF49">
    <property type="entry name" value="DNA TOPOISOMERASE 2, MITOCHONDRIAL"/>
    <property type="match status" value="1"/>
</dbReference>
<evidence type="ECO:0000256" key="1">
    <source>
        <dbReference type="ARBA" id="ARBA00023125"/>
    </source>
</evidence>
<dbReference type="Gene3D" id="3.90.199.10">
    <property type="entry name" value="Topoisomerase II, domain 5"/>
    <property type="match status" value="1"/>
</dbReference>
<dbReference type="GO" id="GO:0000819">
    <property type="term" value="P:sister chromatid segregation"/>
    <property type="evidence" value="ECO:0007669"/>
    <property type="project" value="TreeGrafter"/>
</dbReference>
<evidence type="ECO:0000313" key="5">
    <source>
        <dbReference type="Proteomes" id="UP000000330"/>
    </source>
</evidence>
<name>D9I6I6_9CAUD</name>
<dbReference type="Pfam" id="PF00521">
    <property type="entry name" value="DNA_topoisoIV"/>
    <property type="match status" value="1"/>
</dbReference>
<gene>
    <name evidence="4" type="primary">52</name>
    <name evidence="4" type="ORF">Acj133p252</name>
</gene>
<keyword evidence="2 4" id="KW-0413">Isomerase</keyword>
<evidence type="ECO:0000313" key="4">
    <source>
        <dbReference type="EMBL" id="ADJ19567.1"/>
    </source>
</evidence>